<dbReference type="EMBL" id="LXQA010243282">
    <property type="protein sequence ID" value="MCI37320.1"/>
    <property type="molecule type" value="Genomic_DNA"/>
</dbReference>
<reference evidence="2 3" key="1">
    <citation type="journal article" date="2018" name="Front. Plant Sci.">
        <title>Red Clover (Trifolium pratense) and Zigzag Clover (T. medium) - A Picture of Genomic Similarities and Differences.</title>
        <authorList>
            <person name="Dluhosova J."/>
            <person name="Istvanek J."/>
            <person name="Nedelnik J."/>
            <person name="Repkova J."/>
        </authorList>
    </citation>
    <scope>NUCLEOTIDE SEQUENCE [LARGE SCALE GENOMIC DNA]</scope>
    <source>
        <strain evidence="3">cv. 10/8</strain>
        <tissue evidence="2">Leaf</tissue>
    </source>
</reference>
<keyword evidence="3" id="KW-1185">Reference proteome</keyword>
<protein>
    <submittedName>
        <fullName evidence="2">Uncharacterized protein</fullName>
    </submittedName>
</protein>
<feature type="non-terminal residue" evidence="2">
    <location>
        <position position="22"/>
    </location>
</feature>
<evidence type="ECO:0000313" key="3">
    <source>
        <dbReference type="Proteomes" id="UP000265520"/>
    </source>
</evidence>
<accession>A0A392RNF0</accession>
<evidence type="ECO:0000256" key="1">
    <source>
        <dbReference type="SAM" id="MobiDB-lite"/>
    </source>
</evidence>
<dbReference type="AlphaFoldDB" id="A0A392RNF0"/>
<organism evidence="2 3">
    <name type="scientific">Trifolium medium</name>
    <dbReference type="NCBI Taxonomy" id="97028"/>
    <lineage>
        <taxon>Eukaryota</taxon>
        <taxon>Viridiplantae</taxon>
        <taxon>Streptophyta</taxon>
        <taxon>Embryophyta</taxon>
        <taxon>Tracheophyta</taxon>
        <taxon>Spermatophyta</taxon>
        <taxon>Magnoliopsida</taxon>
        <taxon>eudicotyledons</taxon>
        <taxon>Gunneridae</taxon>
        <taxon>Pentapetalae</taxon>
        <taxon>rosids</taxon>
        <taxon>fabids</taxon>
        <taxon>Fabales</taxon>
        <taxon>Fabaceae</taxon>
        <taxon>Papilionoideae</taxon>
        <taxon>50 kb inversion clade</taxon>
        <taxon>NPAAA clade</taxon>
        <taxon>Hologalegina</taxon>
        <taxon>IRL clade</taxon>
        <taxon>Trifolieae</taxon>
        <taxon>Trifolium</taxon>
    </lineage>
</organism>
<evidence type="ECO:0000313" key="2">
    <source>
        <dbReference type="EMBL" id="MCI37320.1"/>
    </source>
</evidence>
<comment type="caution">
    <text evidence="2">The sequence shown here is derived from an EMBL/GenBank/DDBJ whole genome shotgun (WGS) entry which is preliminary data.</text>
</comment>
<proteinExistence type="predicted"/>
<feature type="region of interest" description="Disordered" evidence="1">
    <location>
        <begin position="1"/>
        <end position="22"/>
    </location>
</feature>
<dbReference type="Proteomes" id="UP000265520">
    <property type="component" value="Unassembled WGS sequence"/>
</dbReference>
<name>A0A392RNF0_9FABA</name>
<sequence>MDNATAVSEAGDKQSGGPLDPS</sequence>